<dbReference type="EMBL" id="EF084267">
    <property type="protein sequence ID" value="ABK23589.1"/>
    <property type="molecule type" value="mRNA"/>
</dbReference>
<sequence>MPPPNARKTQCRCCNASSEELATGFLNCNKKGTATEARSNKKSLELVCF</sequence>
<name>A9NSH8_PICSI</name>
<accession>A9NSH8</accession>
<dbReference type="AlphaFoldDB" id="A9NSH8"/>
<evidence type="ECO:0000313" key="1">
    <source>
        <dbReference type="EMBL" id="ABK23589.1"/>
    </source>
</evidence>
<organism evidence="1">
    <name type="scientific">Picea sitchensis</name>
    <name type="common">Sitka spruce</name>
    <name type="synonym">Pinus sitchensis</name>
    <dbReference type="NCBI Taxonomy" id="3332"/>
    <lineage>
        <taxon>Eukaryota</taxon>
        <taxon>Viridiplantae</taxon>
        <taxon>Streptophyta</taxon>
        <taxon>Embryophyta</taxon>
        <taxon>Tracheophyta</taxon>
        <taxon>Spermatophyta</taxon>
        <taxon>Pinopsida</taxon>
        <taxon>Pinidae</taxon>
        <taxon>Conifers I</taxon>
        <taxon>Pinales</taxon>
        <taxon>Pinaceae</taxon>
        <taxon>Picea</taxon>
    </lineage>
</organism>
<reference evidence="1" key="1">
    <citation type="journal article" date="2008" name="BMC Genomics">
        <title>A conifer genomics resource of 200,000 spruce (Picea spp.) ESTs and 6,464 high-quality, sequence-finished full-length cDNAs for Sitka spruce (Picea sitchensis).</title>
        <authorList>
            <person name="Ralph S.G."/>
            <person name="Chun H.J."/>
            <person name="Kolosova N."/>
            <person name="Cooper D."/>
            <person name="Oddy C."/>
            <person name="Ritland C.E."/>
            <person name="Kirkpatrick R."/>
            <person name="Moore R."/>
            <person name="Barber S."/>
            <person name="Holt R.A."/>
            <person name="Jones S.J."/>
            <person name="Marra M.A."/>
            <person name="Douglas C.J."/>
            <person name="Ritland K."/>
            <person name="Bohlmann J."/>
        </authorList>
    </citation>
    <scope>NUCLEOTIDE SEQUENCE</scope>
    <source>
        <tissue evidence="1">Green portion of the leader tissue</tissue>
    </source>
</reference>
<protein>
    <submittedName>
        <fullName evidence="1">Uncharacterized protein</fullName>
    </submittedName>
</protein>
<proteinExistence type="evidence at transcript level"/>